<dbReference type="Proteomes" id="UP000244090">
    <property type="component" value="Unassembled WGS sequence"/>
</dbReference>
<protein>
    <submittedName>
        <fullName evidence="2">GT2 family glycosyltransferase</fullName>
    </submittedName>
</protein>
<evidence type="ECO:0000313" key="2">
    <source>
        <dbReference type="EMBL" id="PTX61158.1"/>
    </source>
</evidence>
<dbReference type="InterPro" id="IPR050834">
    <property type="entry name" value="Glycosyltransf_2"/>
</dbReference>
<dbReference type="PANTHER" id="PTHR43685:SF2">
    <property type="entry name" value="GLYCOSYLTRANSFERASE 2-LIKE DOMAIN-CONTAINING PROTEIN"/>
    <property type="match status" value="1"/>
</dbReference>
<dbReference type="AlphaFoldDB" id="A0A2T6BYM6"/>
<dbReference type="RefSeq" id="WP_108115262.1">
    <property type="nucleotide sequence ID" value="NZ_QBKT01000005.1"/>
</dbReference>
<dbReference type="EMBL" id="QBKT01000005">
    <property type="protein sequence ID" value="PTX61158.1"/>
    <property type="molecule type" value="Genomic_DNA"/>
</dbReference>
<evidence type="ECO:0000259" key="1">
    <source>
        <dbReference type="Pfam" id="PF00535"/>
    </source>
</evidence>
<dbReference type="Gene3D" id="3.90.550.10">
    <property type="entry name" value="Spore Coat Polysaccharide Biosynthesis Protein SpsA, Chain A"/>
    <property type="match status" value="1"/>
</dbReference>
<feature type="domain" description="Glycosyltransferase 2-like" evidence="1">
    <location>
        <begin position="5"/>
        <end position="106"/>
    </location>
</feature>
<sequence>MPLFSVIIPLYNKETYIQQTVESVLQQTFTDFELLIVNDASTDKSVSIVSQISDDRIQLIENPENLGLSTTRNHGIFKASGEIIALLDADDVWLPNFLETIHKLHTTFPEASLYGTDYMEVYASHENLVPKKNMDASLQGTSFLLDDFFKASMFQPIFCQSSVAFKKEICQDVEVFDSKITFAEDIDFYIRFCSKYRVAYHYEPLAEIRLEVPNQMSKDTISSKFIPHLHSYEKAAKNNPSLKKYLDLYRYIFASLYTLENAKLQRNYILQNINYNNLTIKQRILIKSPRFVLVWLKKLKNYLLKRNVRVTSF</sequence>
<proteinExistence type="predicted"/>
<dbReference type="SUPFAM" id="SSF53448">
    <property type="entry name" value="Nucleotide-diphospho-sugar transferases"/>
    <property type="match status" value="1"/>
</dbReference>
<dbReference type="PANTHER" id="PTHR43685">
    <property type="entry name" value="GLYCOSYLTRANSFERASE"/>
    <property type="match status" value="1"/>
</dbReference>
<evidence type="ECO:0000313" key="3">
    <source>
        <dbReference type="Proteomes" id="UP000244090"/>
    </source>
</evidence>
<organism evidence="2 3">
    <name type="scientific">Kordia periserrulae</name>
    <dbReference type="NCBI Taxonomy" id="701523"/>
    <lineage>
        <taxon>Bacteria</taxon>
        <taxon>Pseudomonadati</taxon>
        <taxon>Bacteroidota</taxon>
        <taxon>Flavobacteriia</taxon>
        <taxon>Flavobacteriales</taxon>
        <taxon>Flavobacteriaceae</taxon>
        <taxon>Kordia</taxon>
    </lineage>
</organism>
<dbReference type="InterPro" id="IPR001173">
    <property type="entry name" value="Glyco_trans_2-like"/>
</dbReference>
<gene>
    <name evidence="2" type="ORF">C8N46_105315</name>
</gene>
<keyword evidence="3" id="KW-1185">Reference proteome</keyword>
<comment type="caution">
    <text evidence="2">The sequence shown here is derived from an EMBL/GenBank/DDBJ whole genome shotgun (WGS) entry which is preliminary data.</text>
</comment>
<dbReference type="GO" id="GO:0016740">
    <property type="term" value="F:transferase activity"/>
    <property type="evidence" value="ECO:0007669"/>
    <property type="project" value="UniProtKB-KW"/>
</dbReference>
<accession>A0A2T6BYM6</accession>
<dbReference type="OrthoDB" id="6307329at2"/>
<dbReference type="InterPro" id="IPR029044">
    <property type="entry name" value="Nucleotide-diphossugar_trans"/>
</dbReference>
<dbReference type="CDD" id="cd00761">
    <property type="entry name" value="Glyco_tranf_GTA_type"/>
    <property type="match status" value="1"/>
</dbReference>
<dbReference type="Pfam" id="PF00535">
    <property type="entry name" value="Glycos_transf_2"/>
    <property type="match status" value="1"/>
</dbReference>
<name>A0A2T6BYM6_9FLAO</name>
<reference evidence="2 3" key="1">
    <citation type="submission" date="2018-04" db="EMBL/GenBank/DDBJ databases">
        <title>Genomic Encyclopedia of Archaeal and Bacterial Type Strains, Phase II (KMG-II): from individual species to whole genera.</title>
        <authorList>
            <person name="Goeker M."/>
        </authorList>
    </citation>
    <scope>NUCLEOTIDE SEQUENCE [LARGE SCALE GENOMIC DNA]</scope>
    <source>
        <strain evidence="2 3">DSM 25731</strain>
    </source>
</reference>
<keyword evidence="2" id="KW-0808">Transferase</keyword>